<keyword evidence="3" id="KW-1185">Reference proteome</keyword>
<dbReference type="Gene3D" id="1.20.5.170">
    <property type="match status" value="1"/>
</dbReference>
<evidence type="ECO:0000313" key="3">
    <source>
        <dbReference type="Proteomes" id="UP000026961"/>
    </source>
</evidence>
<dbReference type="STRING" id="40148.A0A0D9ZGV5"/>
<feature type="coiled-coil region" evidence="1">
    <location>
        <begin position="500"/>
        <end position="562"/>
    </location>
</feature>
<accession>A0A0D9ZGV5</accession>
<protein>
    <submittedName>
        <fullName evidence="2">Uncharacterized protein</fullName>
    </submittedName>
</protein>
<sequence>MSSSTTPWFAELFTDDRVRTLSHQVMTLEDRVWELEHKNTQLLHEKGKLEKQLETKAAAQAISSQKEEVERSLKGENDKLQLEDLTMEENYSQSEAEVEQFQKELGALVEEKEVAAKTFDDDKEKMKMESEYLKRRLEEIHDNKDFMKTENNKLLSEALIVEQKQIMFEAEIKRLKMELGAVTEAKEVAAKAFNAQNEEITMKLEDLKRKLEEIQTNKDLVEGETNELQPEVFATEEKNSLSEAEIKCLKQILEVAMEAKEAAAESFDAEKEEIMKQSNNLKRKIEENQASKDLVESENDKLRSKMVTVKQKHNQFEADNKSLKIELGALKEAKEATAKAFDVEKAGILKELENPKRKVEEIQANKDLVERENDKLQLEVLTGEQKQSKSKAKAKSLKVELSALVEAKEATAKAFDVEKAKIMTELEDLKKKVEEIQGKKDLVEGEKDKLWLEILIVEQKHSMYELEVKRLKLELGALAEAKETAMNSFDTEKIKFIMEVEDLKRKIEEIQVSEEATEEVGRDKDAEADRLRAELMKIGVSLSQMQASYNELDGKNSHLNDEKNSI</sequence>
<name>A0A0D9ZGV5_9ORYZ</name>
<dbReference type="Gramene" id="OGLUM04G01780.1">
    <property type="protein sequence ID" value="OGLUM04G01780.1"/>
    <property type="gene ID" value="OGLUM04G01780"/>
</dbReference>
<feature type="coiled-coil region" evidence="1">
    <location>
        <begin position="59"/>
        <end position="157"/>
    </location>
</feature>
<dbReference type="eggNOG" id="ENOG502SC5D">
    <property type="taxonomic scope" value="Eukaryota"/>
</dbReference>
<evidence type="ECO:0000256" key="1">
    <source>
        <dbReference type="SAM" id="Coils"/>
    </source>
</evidence>
<dbReference type="Proteomes" id="UP000026961">
    <property type="component" value="Chromosome 4"/>
</dbReference>
<keyword evidence="1" id="KW-0175">Coiled coil</keyword>
<proteinExistence type="predicted"/>
<organism evidence="2">
    <name type="scientific">Oryza glumipatula</name>
    <dbReference type="NCBI Taxonomy" id="40148"/>
    <lineage>
        <taxon>Eukaryota</taxon>
        <taxon>Viridiplantae</taxon>
        <taxon>Streptophyta</taxon>
        <taxon>Embryophyta</taxon>
        <taxon>Tracheophyta</taxon>
        <taxon>Spermatophyta</taxon>
        <taxon>Magnoliopsida</taxon>
        <taxon>Liliopsida</taxon>
        <taxon>Poales</taxon>
        <taxon>Poaceae</taxon>
        <taxon>BOP clade</taxon>
        <taxon>Oryzoideae</taxon>
        <taxon>Oryzeae</taxon>
        <taxon>Oryzinae</taxon>
        <taxon>Oryza</taxon>
    </lineage>
</organism>
<dbReference type="HOGENOM" id="CLU_426773_0_0_1"/>
<feature type="coiled-coil region" evidence="1">
    <location>
        <begin position="257"/>
        <end position="379"/>
    </location>
</feature>
<reference evidence="2" key="1">
    <citation type="submission" date="2015-04" db="UniProtKB">
        <authorList>
            <consortium name="EnsemblPlants"/>
        </authorList>
    </citation>
    <scope>IDENTIFICATION</scope>
</reference>
<feature type="coiled-coil region" evidence="1">
    <location>
        <begin position="190"/>
        <end position="224"/>
    </location>
</feature>
<dbReference type="AlphaFoldDB" id="A0A0D9ZGV5"/>
<evidence type="ECO:0000313" key="2">
    <source>
        <dbReference type="EnsemblPlants" id="OGLUM04G01780.1"/>
    </source>
</evidence>
<dbReference type="EnsemblPlants" id="OGLUM04G01780.1">
    <property type="protein sequence ID" value="OGLUM04G01780.1"/>
    <property type="gene ID" value="OGLUM04G01780"/>
</dbReference>
<feature type="coiled-coil region" evidence="1">
    <location>
        <begin position="412"/>
        <end position="446"/>
    </location>
</feature>
<reference evidence="2" key="2">
    <citation type="submission" date="2018-05" db="EMBL/GenBank/DDBJ databases">
        <title>OgluRS3 (Oryza glumaepatula Reference Sequence Version 3).</title>
        <authorList>
            <person name="Zhang J."/>
            <person name="Kudrna D."/>
            <person name="Lee S."/>
            <person name="Talag J."/>
            <person name="Welchert J."/>
            <person name="Wing R.A."/>
        </authorList>
    </citation>
    <scope>NUCLEOTIDE SEQUENCE [LARGE SCALE GENOMIC DNA]</scope>
</reference>